<accession>A0A0U1KSQ1</accession>
<dbReference type="Proteomes" id="UP000049855">
    <property type="component" value="Unassembled WGS sequence"/>
</dbReference>
<proteinExistence type="predicted"/>
<protein>
    <submittedName>
        <fullName evidence="1">Uncharacterized protein</fullName>
    </submittedName>
</protein>
<organism evidence="1 2">
    <name type="scientific">Sporomusa ovata</name>
    <dbReference type="NCBI Taxonomy" id="2378"/>
    <lineage>
        <taxon>Bacteria</taxon>
        <taxon>Bacillati</taxon>
        <taxon>Bacillota</taxon>
        <taxon>Negativicutes</taxon>
        <taxon>Selenomonadales</taxon>
        <taxon>Sporomusaceae</taxon>
        <taxon>Sporomusa</taxon>
    </lineage>
</organism>
<dbReference type="EMBL" id="CTRP01000003">
    <property type="protein sequence ID" value="CQR70441.1"/>
    <property type="molecule type" value="Genomic_DNA"/>
</dbReference>
<evidence type="ECO:0000313" key="2">
    <source>
        <dbReference type="Proteomes" id="UP000049855"/>
    </source>
</evidence>
<keyword evidence="2" id="KW-1185">Reference proteome</keyword>
<gene>
    <name evidence="1" type="ORF">SpAn4DRAFT_1410</name>
</gene>
<sequence>MQIKILDKVYECENQIAAVENVFSQVNELVTQAKLNLGSIVIDGTELYGDYDQYIVEHIEDIKTIIINVRTLKELMDDTLVTIQEYLLRAIPEIDKIVDEFYYEVTPNTWDKFAQLLEGLQFITDSLATISENQEWYYNASQFNLIKQNILRQIAMLQEAMELQDRVKLSDALLYEIIPSFQALNKEINVNSEYGKVQ</sequence>
<name>A0A0U1KSQ1_9FIRM</name>
<dbReference type="RefSeq" id="WP_021169175.1">
    <property type="nucleotide sequence ID" value="NZ_CTRP01000003.1"/>
</dbReference>
<dbReference type="AlphaFoldDB" id="A0A0U1KSQ1"/>
<evidence type="ECO:0000313" key="1">
    <source>
        <dbReference type="EMBL" id="CQR70441.1"/>
    </source>
</evidence>
<reference evidence="2" key="1">
    <citation type="submission" date="2015-03" db="EMBL/GenBank/DDBJ databases">
        <authorList>
            <person name="Nijsse Bart"/>
        </authorList>
    </citation>
    <scope>NUCLEOTIDE SEQUENCE [LARGE SCALE GENOMIC DNA]</scope>
</reference>